<dbReference type="Proteomes" id="UP000249260">
    <property type="component" value="Unassembled WGS sequence"/>
</dbReference>
<dbReference type="RefSeq" id="WP_112880421.1">
    <property type="nucleotide sequence ID" value="NZ_QLUW01000001.1"/>
</dbReference>
<comment type="caution">
    <text evidence="1">The sequence shown here is derived from an EMBL/GenBank/DDBJ whole genome shotgun (WGS) entry which is preliminary data.</text>
</comment>
<dbReference type="AlphaFoldDB" id="A0A328UB76"/>
<accession>A0A328UB76</accession>
<keyword evidence="2" id="KW-1185">Reference proteome</keyword>
<dbReference type="InterPro" id="IPR038765">
    <property type="entry name" value="Papain-like_cys_pep_sf"/>
</dbReference>
<evidence type="ECO:0000313" key="1">
    <source>
        <dbReference type="EMBL" id="RAP77296.1"/>
    </source>
</evidence>
<evidence type="ECO:0000313" key="2">
    <source>
        <dbReference type="Proteomes" id="UP000249260"/>
    </source>
</evidence>
<dbReference type="Gene3D" id="3.90.1720.10">
    <property type="entry name" value="endopeptidase domain like (from Nostoc punctiforme)"/>
    <property type="match status" value="1"/>
</dbReference>
<reference evidence="1 2" key="1">
    <citation type="submission" date="2018-06" db="EMBL/GenBank/DDBJ databases">
        <title>Paenibacillus montanisoli sp. nov., isolated from mountain area soil.</title>
        <authorList>
            <person name="Wu M."/>
        </authorList>
    </citation>
    <scope>NUCLEOTIDE SEQUENCE [LARGE SCALE GENOMIC DNA]</scope>
    <source>
        <strain evidence="1 2">RA17</strain>
    </source>
</reference>
<organism evidence="1 2">
    <name type="scientific">Paenibacillus montanisoli</name>
    <dbReference type="NCBI Taxonomy" id="2081970"/>
    <lineage>
        <taxon>Bacteria</taxon>
        <taxon>Bacillati</taxon>
        <taxon>Bacillota</taxon>
        <taxon>Bacilli</taxon>
        <taxon>Bacillales</taxon>
        <taxon>Paenibacillaceae</taxon>
        <taxon>Paenibacillus</taxon>
    </lineage>
</organism>
<protein>
    <recommendedName>
        <fullName evidence="3">LRAT domain-containing protein</fullName>
    </recommendedName>
</protein>
<evidence type="ECO:0008006" key="3">
    <source>
        <dbReference type="Google" id="ProtNLM"/>
    </source>
</evidence>
<proteinExistence type="predicted"/>
<name>A0A328UB76_9BACL</name>
<gene>
    <name evidence="1" type="ORF">DL346_02020</name>
</gene>
<dbReference type="EMBL" id="QLUW01000001">
    <property type="protein sequence ID" value="RAP77296.1"/>
    <property type="molecule type" value="Genomic_DNA"/>
</dbReference>
<dbReference type="InterPro" id="IPR024453">
    <property type="entry name" value="Peptidase_C92"/>
</dbReference>
<dbReference type="SUPFAM" id="SSF54001">
    <property type="entry name" value="Cysteine proteinases"/>
    <property type="match status" value="1"/>
</dbReference>
<dbReference type="Pfam" id="PF05708">
    <property type="entry name" value="Peptidase_C92"/>
    <property type="match status" value="1"/>
</dbReference>
<sequence length="164" mass="19129">MRFRQGDAIFILNHSLFSKTVASFGKSKYSHVGMVIEDADGDIVHMVEAKPFYKIRTRRYSLQNQEYGCYRIGGGQSQRLKLAVAYAKQKIGMQYDYWQFINLFSHVVFNKNRALNLNKKWICTSLMDICYFHAGIKRKDTKDIGNITLEELLTKYDFEKVESS</sequence>